<comment type="similarity">
    <text evidence="2 11">Belongs to the transketolase family. DXPS subfamily.</text>
</comment>
<dbReference type="FunCoup" id="A0A402CUZ6">
    <property type="interactions" value="379"/>
</dbReference>
<dbReference type="AlphaFoldDB" id="A0A402CUZ6"/>
<dbReference type="PANTHER" id="PTHR43322">
    <property type="entry name" value="1-D-DEOXYXYLULOSE 5-PHOSPHATE SYNTHASE-RELATED"/>
    <property type="match status" value="1"/>
</dbReference>
<dbReference type="KEGG" id="ccot:CCAX7_23170"/>
<reference evidence="12 13" key="1">
    <citation type="journal article" date="2019" name="Int. J. Syst. Evol. Microbiol.">
        <title>Capsulimonas corticalis gen. nov., sp. nov., an aerobic capsulated bacterium, of a novel bacterial order, Capsulimonadales ord. nov., of the class Armatimonadia of the phylum Armatimonadetes.</title>
        <authorList>
            <person name="Li J."/>
            <person name="Kudo C."/>
            <person name="Tonouchi A."/>
        </authorList>
    </citation>
    <scope>NUCLEOTIDE SEQUENCE [LARGE SCALE GENOMIC DNA]</scope>
    <source>
        <strain evidence="12 13">AX-7</strain>
    </source>
</reference>
<dbReference type="GO" id="GO:0016114">
    <property type="term" value="P:terpenoid biosynthetic process"/>
    <property type="evidence" value="ECO:0007669"/>
    <property type="project" value="UniProtKB-UniRule"/>
</dbReference>
<keyword evidence="4 11" id="KW-0808">Transferase</keyword>
<dbReference type="OrthoDB" id="9803371at2"/>
<keyword evidence="5 11" id="KW-0479">Metal-binding</keyword>
<dbReference type="Gene3D" id="3.40.50.920">
    <property type="match status" value="1"/>
</dbReference>
<comment type="caution">
    <text evidence="11">Lacks conserved residue(s) required for the propagation of feature annotation.</text>
</comment>
<name>A0A402CUZ6_9BACT</name>
<evidence type="ECO:0000256" key="10">
    <source>
        <dbReference type="ARBA" id="ARBA00055605"/>
    </source>
</evidence>
<dbReference type="GO" id="GO:0005829">
    <property type="term" value="C:cytosol"/>
    <property type="evidence" value="ECO:0007669"/>
    <property type="project" value="TreeGrafter"/>
</dbReference>
<dbReference type="CDD" id="cd02007">
    <property type="entry name" value="TPP_DXS"/>
    <property type="match status" value="1"/>
</dbReference>
<dbReference type="EMBL" id="AP025739">
    <property type="protein sequence ID" value="BDI30266.1"/>
    <property type="molecule type" value="Genomic_DNA"/>
</dbReference>
<dbReference type="Pfam" id="PF02779">
    <property type="entry name" value="Transket_pyr"/>
    <property type="match status" value="1"/>
</dbReference>
<dbReference type="NCBIfam" id="NF003933">
    <property type="entry name" value="PRK05444.2-2"/>
    <property type="match status" value="1"/>
</dbReference>
<evidence type="ECO:0000256" key="4">
    <source>
        <dbReference type="ARBA" id="ARBA00022679"/>
    </source>
</evidence>
<comment type="cofactor">
    <cofactor evidence="11">
        <name>Mg(2+)</name>
        <dbReference type="ChEBI" id="CHEBI:18420"/>
    </cofactor>
    <text evidence="11">Binds 1 Mg(2+) ion per subunit.</text>
</comment>
<dbReference type="InterPro" id="IPR009014">
    <property type="entry name" value="Transketo_C/PFOR_II"/>
</dbReference>
<feature type="binding site" evidence="11">
    <location>
        <position position="178"/>
    </location>
    <ligand>
        <name>Mg(2+)</name>
        <dbReference type="ChEBI" id="CHEBI:18420"/>
    </ligand>
</feature>
<dbReference type="RefSeq" id="WP_119321235.1">
    <property type="nucleotide sequence ID" value="NZ_AP025739.1"/>
</dbReference>
<dbReference type="GO" id="GO:0000287">
    <property type="term" value="F:magnesium ion binding"/>
    <property type="evidence" value="ECO:0007669"/>
    <property type="project" value="UniProtKB-UniRule"/>
</dbReference>
<dbReference type="InterPro" id="IPR005477">
    <property type="entry name" value="Dxylulose-5-P_synthase"/>
</dbReference>
<evidence type="ECO:0000256" key="7">
    <source>
        <dbReference type="ARBA" id="ARBA00022977"/>
    </source>
</evidence>
<feature type="binding site" evidence="11">
    <location>
        <begin position="150"/>
        <end position="151"/>
    </location>
    <ligand>
        <name>thiamine diphosphate</name>
        <dbReference type="ChEBI" id="CHEBI:58937"/>
    </ligand>
</feature>
<accession>A0A402CUZ6</accession>
<evidence type="ECO:0000256" key="8">
    <source>
        <dbReference type="ARBA" id="ARBA00023052"/>
    </source>
</evidence>
<comment type="subunit">
    <text evidence="3 11">Homodimer.</text>
</comment>
<dbReference type="GO" id="GO:0008661">
    <property type="term" value="F:1-deoxy-D-xylulose-5-phosphate synthase activity"/>
    <property type="evidence" value="ECO:0007669"/>
    <property type="project" value="UniProtKB-UniRule"/>
</dbReference>
<feature type="binding site" evidence="11">
    <location>
        <begin position="118"/>
        <end position="120"/>
    </location>
    <ligand>
        <name>thiamine diphosphate</name>
        <dbReference type="ChEBI" id="CHEBI:58937"/>
    </ligand>
</feature>
<sequence length="638" mass="67955">MESGTNLLSQINSPADLKPLNVEQLRSLAEEIRVYLTECVSKTGGHLAPSLGVVELTLALHKVYDLPKDKLIWDVGHQAYVHKILTGRRDQLPTIRQHGGLSGFLRIDESPYDLYGAGHASTSISAAMGFAKARDFRGGKESVLALIGDGALTGGLALEGMNNAADDGTNITVILNDNEMSIAENVGALATYLSKLRMEPMYQFAESTAKGVIKGLPLGSGLITKAARAAKHTATHFATPAHTGLLFEEMGFHYIGPIDGHNVEALIDVFNHVKKMKGAVLVHVLTVKGKGIPYAEADSRTYHGLSKFSPDDGKMESKTVGVSYTSAFADTLCDLSETDDKIIGITAAMPDGTGLNKFAKLHPERYFDVGIAEQHAVTFAAGLAAENFKPVVAIYSTFLQRAYDQIVHDVALQHLPVRFFLDRGGLVGDDGGTHHGVLDLAYLRCVPNMVIAAPKDTDELRAMTRFALAYSAGPIAVRYPRGGARQLTHEDSPEIILGKAEILQDGDDIALIGLGAGVEIALDAAALLADCGVRATVVNARFCKPLDAETILDVARRCGRVITIEDGVTPGGFGSGVLELLADNGVMVPVARIGLPDEFIEHGPVPLLREIVGLTAPAVAAKAREMVGTRRESGYAAV</sequence>
<dbReference type="SUPFAM" id="SSF52922">
    <property type="entry name" value="TK C-terminal domain-like"/>
    <property type="match status" value="1"/>
</dbReference>
<organism evidence="12 13">
    <name type="scientific">Capsulimonas corticalis</name>
    <dbReference type="NCBI Taxonomy" id="2219043"/>
    <lineage>
        <taxon>Bacteria</taxon>
        <taxon>Bacillati</taxon>
        <taxon>Armatimonadota</taxon>
        <taxon>Armatimonadia</taxon>
        <taxon>Capsulimonadales</taxon>
        <taxon>Capsulimonadaceae</taxon>
        <taxon>Capsulimonas</taxon>
    </lineage>
</organism>
<dbReference type="InterPro" id="IPR033248">
    <property type="entry name" value="Transketolase_C"/>
</dbReference>
<keyword evidence="7 11" id="KW-0784">Thiamine biosynthesis</keyword>
<evidence type="ECO:0000256" key="3">
    <source>
        <dbReference type="ARBA" id="ARBA00011738"/>
    </source>
</evidence>
<dbReference type="PROSITE" id="PS00801">
    <property type="entry name" value="TRANSKETOLASE_1"/>
    <property type="match status" value="1"/>
</dbReference>
<feature type="binding site" evidence="11">
    <location>
        <position position="178"/>
    </location>
    <ligand>
        <name>thiamine diphosphate</name>
        <dbReference type="ChEBI" id="CHEBI:58937"/>
    </ligand>
</feature>
<dbReference type="GO" id="GO:0019288">
    <property type="term" value="P:isopentenyl diphosphate biosynthetic process, methylerythritol 4-phosphate pathway"/>
    <property type="evidence" value="ECO:0007669"/>
    <property type="project" value="TreeGrafter"/>
</dbReference>
<dbReference type="SUPFAM" id="SSF52518">
    <property type="entry name" value="Thiamin diphosphate-binding fold (THDP-binding)"/>
    <property type="match status" value="2"/>
</dbReference>
<feature type="binding site" evidence="11">
    <location>
        <position position="149"/>
    </location>
    <ligand>
        <name>Mg(2+)</name>
        <dbReference type="ChEBI" id="CHEBI:18420"/>
    </ligand>
</feature>
<dbReference type="Proteomes" id="UP000287394">
    <property type="component" value="Chromosome"/>
</dbReference>
<evidence type="ECO:0000256" key="11">
    <source>
        <dbReference type="HAMAP-Rule" id="MF_00315"/>
    </source>
</evidence>
<gene>
    <name evidence="12" type="primary">dxs1</name>
    <name evidence="11" type="synonym">dxs</name>
    <name evidence="12" type="ORF">CCAX7_23170</name>
</gene>
<keyword evidence="9 11" id="KW-0414">Isoprene biosynthesis</keyword>
<dbReference type="FunFam" id="3.40.50.970:FF:000005">
    <property type="entry name" value="1-deoxy-D-xylulose-5-phosphate synthase"/>
    <property type="match status" value="1"/>
</dbReference>
<comment type="function">
    <text evidence="10 11">Catalyzes the acyloin condensation reaction between C atoms 2 and 3 of pyruvate and glyceraldehyde 3-phosphate to yield 1-deoxy-D-xylulose-5-phosphate (DXP).</text>
</comment>
<dbReference type="CDD" id="cd07033">
    <property type="entry name" value="TPP_PYR_DXS_TK_like"/>
    <property type="match status" value="1"/>
</dbReference>
<evidence type="ECO:0000256" key="6">
    <source>
        <dbReference type="ARBA" id="ARBA00022842"/>
    </source>
</evidence>
<evidence type="ECO:0000256" key="9">
    <source>
        <dbReference type="ARBA" id="ARBA00023229"/>
    </source>
</evidence>
<dbReference type="InterPro" id="IPR049557">
    <property type="entry name" value="Transketolase_CS"/>
</dbReference>
<dbReference type="HAMAP" id="MF_00315">
    <property type="entry name" value="DXP_synth"/>
    <property type="match status" value="1"/>
</dbReference>
<comment type="cofactor">
    <cofactor evidence="11">
        <name>thiamine diphosphate</name>
        <dbReference type="ChEBI" id="CHEBI:58937"/>
    </cofactor>
    <text evidence="11">Binds 1 thiamine pyrophosphate per subunit.</text>
</comment>
<dbReference type="FunFam" id="3.40.50.920:FF:000002">
    <property type="entry name" value="1-deoxy-D-xylulose-5-phosphate synthase"/>
    <property type="match status" value="1"/>
</dbReference>
<keyword evidence="8 11" id="KW-0786">Thiamine pyrophosphate</keyword>
<feature type="binding site" evidence="11">
    <location>
        <position position="373"/>
    </location>
    <ligand>
        <name>thiamine diphosphate</name>
        <dbReference type="ChEBI" id="CHEBI:58937"/>
    </ligand>
</feature>
<feature type="binding site" evidence="11">
    <location>
        <position position="77"/>
    </location>
    <ligand>
        <name>thiamine diphosphate</name>
        <dbReference type="ChEBI" id="CHEBI:58937"/>
    </ligand>
</feature>
<dbReference type="Gene3D" id="3.40.50.970">
    <property type="match status" value="2"/>
</dbReference>
<evidence type="ECO:0000256" key="1">
    <source>
        <dbReference type="ARBA" id="ARBA00004980"/>
    </source>
</evidence>
<dbReference type="InterPro" id="IPR029061">
    <property type="entry name" value="THDP-binding"/>
</dbReference>
<evidence type="ECO:0000256" key="5">
    <source>
        <dbReference type="ARBA" id="ARBA00022723"/>
    </source>
</evidence>
<dbReference type="EC" id="2.2.1.7" evidence="11"/>
<dbReference type="Pfam" id="PF13292">
    <property type="entry name" value="DXP_synthase_N"/>
    <property type="match status" value="1"/>
</dbReference>
<dbReference type="PANTHER" id="PTHR43322:SF5">
    <property type="entry name" value="1-DEOXY-D-XYLULOSE-5-PHOSPHATE SYNTHASE, CHLOROPLASTIC"/>
    <property type="match status" value="1"/>
</dbReference>
<keyword evidence="13" id="KW-1185">Reference proteome</keyword>
<dbReference type="GO" id="GO:0009228">
    <property type="term" value="P:thiamine biosynthetic process"/>
    <property type="evidence" value="ECO:0007669"/>
    <property type="project" value="UniProtKB-UniRule"/>
</dbReference>
<evidence type="ECO:0000256" key="2">
    <source>
        <dbReference type="ARBA" id="ARBA00011081"/>
    </source>
</evidence>
<dbReference type="GO" id="GO:0030976">
    <property type="term" value="F:thiamine pyrophosphate binding"/>
    <property type="evidence" value="ECO:0007669"/>
    <property type="project" value="UniProtKB-UniRule"/>
</dbReference>
<evidence type="ECO:0000313" key="12">
    <source>
        <dbReference type="EMBL" id="BDI30266.1"/>
    </source>
</evidence>
<comment type="pathway">
    <text evidence="1 11">Metabolic intermediate biosynthesis; 1-deoxy-D-xylulose 5-phosphate biosynthesis; 1-deoxy-D-xylulose 5-phosphate from D-glyceraldehyde 3-phosphate and pyruvate: step 1/1.</text>
</comment>
<dbReference type="Pfam" id="PF02780">
    <property type="entry name" value="Transketolase_C"/>
    <property type="match status" value="1"/>
</dbReference>
<dbReference type="InterPro" id="IPR005475">
    <property type="entry name" value="Transketolase-like_Pyr-bd"/>
</dbReference>
<dbReference type="SMART" id="SM00861">
    <property type="entry name" value="Transket_pyr"/>
    <property type="match status" value="1"/>
</dbReference>
<evidence type="ECO:0000313" key="13">
    <source>
        <dbReference type="Proteomes" id="UP000287394"/>
    </source>
</evidence>
<comment type="catalytic activity">
    <reaction evidence="11">
        <text>D-glyceraldehyde 3-phosphate + pyruvate + H(+) = 1-deoxy-D-xylulose 5-phosphate + CO2</text>
        <dbReference type="Rhea" id="RHEA:12605"/>
        <dbReference type="ChEBI" id="CHEBI:15361"/>
        <dbReference type="ChEBI" id="CHEBI:15378"/>
        <dbReference type="ChEBI" id="CHEBI:16526"/>
        <dbReference type="ChEBI" id="CHEBI:57792"/>
        <dbReference type="ChEBI" id="CHEBI:59776"/>
        <dbReference type="EC" id="2.2.1.7"/>
    </reaction>
</comment>
<protein>
    <recommendedName>
        <fullName evidence="11">1-deoxy-D-xylulose-5-phosphate synthase</fullName>
        <ecNumber evidence="11">2.2.1.7</ecNumber>
    </recommendedName>
    <alternativeName>
        <fullName evidence="11">1-deoxyxylulose-5-phosphate synthase</fullName>
        <shortName evidence="11">DXP synthase</shortName>
        <shortName evidence="11">DXPS</shortName>
    </alternativeName>
</protein>
<proteinExistence type="inferred from homology"/>
<dbReference type="NCBIfam" id="TIGR00204">
    <property type="entry name" value="dxs"/>
    <property type="match status" value="1"/>
</dbReference>
<keyword evidence="6 11" id="KW-0460">Magnesium</keyword>